<evidence type="ECO:0000256" key="4">
    <source>
        <dbReference type="ARBA" id="ARBA00022695"/>
    </source>
</evidence>
<accession>A0A6I3LCD8</accession>
<evidence type="ECO:0000256" key="6">
    <source>
        <dbReference type="ARBA" id="ARBA00048552"/>
    </source>
</evidence>
<dbReference type="InterPro" id="IPR007645">
    <property type="entry name" value="RNA_pol_Rpb2_3"/>
</dbReference>
<dbReference type="AlphaFoldDB" id="A0A6I3LCD8"/>
<dbReference type="Pfam" id="PF04561">
    <property type="entry name" value="RNA_pol_Rpb2_2"/>
    <property type="match status" value="1"/>
</dbReference>
<feature type="domain" description="DNA-directed RNA polymerase beta subunit external 1" evidence="11">
    <location>
        <begin position="492"/>
        <end position="558"/>
    </location>
</feature>
<keyword evidence="3 12" id="KW-0808">Transferase</keyword>
<dbReference type="GO" id="GO:0032549">
    <property type="term" value="F:ribonucleoside binding"/>
    <property type="evidence" value="ECO:0007669"/>
    <property type="project" value="InterPro"/>
</dbReference>
<reference evidence="12 13" key="1">
    <citation type="submission" date="2019-11" db="EMBL/GenBank/DDBJ databases">
        <title>Nocardia sp. nov. CT2-14 isolated from soil.</title>
        <authorList>
            <person name="Kanchanasin P."/>
            <person name="Tanasupawat S."/>
            <person name="Yuki M."/>
            <person name="Kudo T."/>
        </authorList>
    </citation>
    <scope>NUCLEOTIDE SEQUENCE [LARGE SCALE GENOMIC DNA]</scope>
    <source>
        <strain evidence="12 13">CT2-14</strain>
    </source>
</reference>
<dbReference type="InterPro" id="IPR042107">
    <property type="entry name" value="DNA-dir_RNA_pol_bsu_ext_1_sf"/>
</dbReference>
<dbReference type="InterPro" id="IPR007644">
    <property type="entry name" value="RNA_pol_bsu_protrusion"/>
</dbReference>
<protein>
    <recommendedName>
        <fullName evidence="1">DNA-directed RNA polymerase</fullName>
        <ecNumber evidence="1">2.7.7.6</ecNumber>
    </recommendedName>
</protein>
<dbReference type="GO" id="GO:0003899">
    <property type="term" value="F:DNA-directed RNA polymerase activity"/>
    <property type="evidence" value="ECO:0007669"/>
    <property type="project" value="UniProtKB-EC"/>
</dbReference>
<feature type="domain" description="RNA polymerase beta subunit protrusion" evidence="9">
    <location>
        <begin position="82"/>
        <end position="399"/>
    </location>
</feature>
<evidence type="ECO:0000256" key="7">
    <source>
        <dbReference type="RuleBase" id="RU000434"/>
    </source>
</evidence>
<comment type="caution">
    <text evidence="12">The sequence shown here is derived from an EMBL/GenBank/DDBJ whole genome shotgun (WGS) entry which is preliminary data.</text>
</comment>
<dbReference type="EMBL" id="WMBB01000028">
    <property type="protein sequence ID" value="MTE17499.1"/>
    <property type="molecule type" value="Genomic_DNA"/>
</dbReference>
<dbReference type="Gene3D" id="2.40.50.100">
    <property type="match status" value="1"/>
</dbReference>
<dbReference type="Proteomes" id="UP000432464">
    <property type="component" value="Unassembled WGS sequence"/>
</dbReference>
<name>A0A6I3LCD8_9NOCA</name>
<dbReference type="Pfam" id="PF04565">
    <property type="entry name" value="RNA_pol_Rpb2_3"/>
    <property type="match status" value="1"/>
</dbReference>
<evidence type="ECO:0000313" key="13">
    <source>
        <dbReference type="Proteomes" id="UP000432464"/>
    </source>
</evidence>
<evidence type="ECO:0000256" key="5">
    <source>
        <dbReference type="ARBA" id="ARBA00023163"/>
    </source>
</evidence>
<dbReference type="RefSeq" id="WP_328290938.1">
    <property type="nucleotide sequence ID" value="NZ_WMBB01000028.1"/>
</dbReference>
<dbReference type="EC" id="2.7.7.6" evidence="1"/>
<evidence type="ECO:0000256" key="2">
    <source>
        <dbReference type="ARBA" id="ARBA00022478"/>
    </source>
</evidence>
<evidence type="ECO:0000259" key="8">
    <source>
        <dbReference type="Pfam" id="PF04561"/>
    </source>
</evidence>
<organism evidence="12 13">
    <name type="scientific">Nocardia aurantiaca</name>
    <dbReference type="NCBI Taxonomy" id="2675850"/>
    <lineage>
        <taxon>Bacteria</taxon>
        <taxon>Bacillati</taxon>
        <taxon>Actinomycetota</taxon>
        <taxon>Actinomycetes</taxon>
        <taxon>Mycobacteriales</taxon>
        <taxon>Nocardiaceae</taxon>
        <taxon>Nocardia</taxon>
    </lineage>
</organism>
<dbReference type="InterPro" id="IPR015712">
    <property type="entry name" value="DNA-dir_RNA_pol_su2"/>
</dbReference>
<dbReference type="SUPFAM" id="SSF64484">
    <property type="entry name" value="beta and beta-prime subunits of DNA dependent RNA-polymerase"/>
    <property type="match status" value="1"/>
</dbReference>
<dbReference type="Pfam" id="PF10385">
    <property type="entry name" value="RNA_pol_Rpb2_45"/>
    <property type="match status" value="1"/>
</dbReference>
<dbReference type="NCBIfam" id="NF001616">
    <property type="entry name" value="PRK00405.1"/>
    <property type="match status" value="1"/>
</dbReference>
<dbReference type="InterPro" id="IPR007642">
    <property type="entry name" value="RNA_pol_Rpb2_2"/>
</dbReference>
<feature type="non-terminal residue" evidence="12">
    <location>
        <position position="681"/>
    </location>
</feature>
<dbReference type="Gene3D" id="2.30.150.10">
    <property type="entry name" value="DNA-directed RNA polymerase, beta subunit, external 1 domain"/>
    <property type="match status" value="1"/>
</dbReference>
<keyword evidence="2 12" id="KW-0240">DNA-directed RNA polymerase</keyword>
<gene>
    <name evidence="12" type="ORF">GLP40_32790</name>
</gene>
<evidence type="ECO:0000259" key="11">
    <source>
        <dbReference type="Pfam" id="PF10385"/>
    </source>
</evidence>
<evidence type="ECO:0000256" key="3">
    <source>
        <dbReference type="ARBA" id="ARBA00022679"/>
    </source>
</evidence>
<dbReference type="PANTHER" id="PTHR20856">
    <property type="entry name" value="DNA-DIRECTED RNA POLYMERASE I SUBUNIT 2"/>
    <property type="match status" value="1"/>
</dbReference>
<dbReference type="GO" id="GO:0006351">
    <property type="term" value="P:DNA-templated transcription"/>
    <property type="evidence" value="ECO:0007669"/>
    <property type="project" value="InterPro"/>
</dbReference>
<dbReference type="Gene3D" id="3.90.1110.10">
    <property type="entry name" value="RNA polymerase Rpb2, domain 2"/>
    <property type="match status" value="1"/>
</dbReference>
<evidence type="ECO:0000259" key="10">
    <source>
        <dbReference type="Pfam" id="PF04565"/>
    </source>
</evidence>
<keyword evidence="13" id="KW-1185">Reference proteome</keyword>
<dbReference type="InterPro" id="IPR037034">
    <property type="entry name" value="RNA_pol_Rpb2_2_sf"/>
</dbReference>
<evidence type="ECO:0000256" key="1">
    <source>
        <dbReference type="ARBA" id="ARBA00012418"/>
    </source>
</evidence>
<dbReference type="Pfam" id="PF04563">
    <property type="entry name" value="RNA_pol_Rpb2_1"/>
    <property type="match status" value="1"/>
</dbReference>
<keyword evidence="4 12" id="KW-0548">Nucleotidyltransferase</keyword>
<dbReference type="GO" id="GO:0000428">
    <property type="term" value="C:DNA-directed RNA polymerase complex"/>
    <property type="evidence" value="ECO:0007669"/>
    <property type="project" value="UniProtKB-KW"/>
</dbReference>
<evidence type="ECO:0000313" key="12">
    <source>
        <dbReference type="EMBL" id="MTE17499.1"/>
    </source>
</evidence>
<feature type="domain" description="RNA polymerase Rpb2" evidence="10">
    <location>
        <begin position="414"/>
        <end position="482"/>
    </location>
</feature>
<feature type="domain" description="RNA polymerase Rpb2" evidence="8">
    <location>
        <begin position="157"/>
        <end position="355"/>
    </location>
</feature>
<dbReference type="GO" id="GO:0003677">
    <property type="term" value="F:DNA binding"/>
    <property type="evidence" value="ECO:0007669"/>
    <property type="project" value="InterPro"/>
</dbReference>
<dbReference type="Gene3D" id="3.90.1100.10">
    <property type="match status" value="1"/>
</dbReference>
<comment type="catalytic activity">
    <reaction evidence="6">
        <text>RNA(n) + a ribonucleoside 5'-triphosphate = RNA(n+1) + diphosphate</text>
        <dbReference type="Rhea" id="RHEA:21248"/>
        <dbReference type="Rhea" id="RHEA-COMP:14527"/>
        <dbReference type="Rhea" id="RHEA-COMP:17342"/>
        <dbReference type="ChEBI" id="CHEBI:33019"/>
        <dbReference type="ChEBI" id="CHEBI:61557"/>
        <dbReference type="ChEBI" id="CHEBI:140395"/>
        <dbReference type="EC" id="2.7.7.6"/>
    </reaction>
</comment>
<comment type="similarity">
    <text evidence="7">Belongs to the RNA polymerase beta chain family.</text>
</comment>
<dbReference type="InterPro" id="IPR019462">
    <property type="entry name" value="DNA-dir_RNA_pol_bsu_external_1"/>
</dbReference>
<keyword evidence="5" id="KW-0804">Transcription</keyword>
<evidence type="ECO:0000259" key="9">
    <source>
        <dbReference type="Pfam" id="PF04563"/>
    </source>
</evidence>
<sequence>MLEGRILAVSNQIKRVSFAKFNEPLNVPDLLQVQMDSFGWLIGAPDWRERAGARGAVRTSGLDEVLAEISPIEDFAGTMSLTLSEPRFEDIKTSIEECKDKDLTYAAPLFVTAEFINHNTGEIKSQTVFMGDFPMMTGTGTFVINGTERVVISQLIRSPGVYFDQSVDKSTEKTLYSARVIPSRGAWLEFDVDKRDTVGVRIDRKRRQPVTVLLKALGWTAEQITERFGFSGIMMTSLEKDNTPGTDEALLDIHRKLRPGEPPTKESAQALLENLFFKEKRYDLARVGRYKVNKKLGIHTAESVGSPVLAEEDIAAIIDYLLRLHAGDKVMTAPGGIEVPVEVDDIDHFGNRRVRTVGELIQNQFRIGLSRMERVVRERMTTQDIEAVTPQSLMNIRPVVAGLREFFGTSQFSQFLDHRNPLSSLTHKRRLSALGPGGLNRERASLEVRDVHYSHYGRMCPIETPEGPNIGLMGYLSVYARVNPFGFIETPYRRVVDGRVTDEIDYLSADEEDLHVVAQANEPFDTEGRFVSDRIAVRRKNSEVELVHAAAIDYMDVSPRQMVSVATAMIPFLEHDDANRALMGANMQKQAVPLIRSEAPLVGTGMELRAAIDSGDVVVNQKPGVVEEVSADFITVMHHDGTRRSYRLRKFERSNQGTCANQRPIVDEGMRVEAGHVLADG</sequence>
<proteinExistence type="inferred from homology"/>